<dbReference type="AlphaFoldDB" id="A0A498HS16"/>
<feature type="region of interest" description="Disordered" evidence="2">
    <location>
        <begin position="1"/>
        <end position="24"/>
    </location>
</feature>
<dbReference type="InterPro" id="IPR036463">
    <property type="entry name" value="Urease_gamma_sf"/>
</dbReference>
<keyword evidence="1" id="KW-0378">Hydrolase</keyword>
<evidence type="ECO:0000313" key="3">
    <source>
        <dbReference type="EMBL" id="RXH72257.1"/>
    </source>
</evidence>
<protein>
    <submittedName>
        <fullName evidence="3">Uncharacterized protein</fullName>
    </submittedName>
</protein>
<dbReference type="Proteomes" id="UP000290289">
    <property type="component" value="Chromosome 16"/>
</dbReference>
<dbReference type="GO" id="GO:0016151">
    <property type="term" value="F:nickel cation binding"/>
    <property type="evidence" value="ECO:0007669"/>
    <property type="project" value="InterPro"/>
</dbReference>
<reference evidence="3 4" key="1">
    <citation type="submission" date="2018-10" db="EMBL/GenBank/DDBJ databases">
        <title>A high-quality apple genome assembly.</title>
        <authorList>
            <person name="Hu J."/>
        </authorList>
    </citation>
    <scope>NUCLEOTIDE SEQUENCE [LARGE SCALE GENOMIC DNA]</scope>
    <source>
        <strain evidence="4">cv. HFTH1</strain>
        <tissue evidence="3">Young leaf</tissue>
    </source>
</reference>
<sequence>MKIVFTQRKHNDSPIPLKSPRDPAVSVHHRTDKVERFFSVPQALTLRLVLQKMKVVPREAEKLNVNNAGFLAQKRLARGLRLNHPEAAELS</sequence>
<evidence type="ECO:0000256" key="1">
    <source>
        <dbReference type="ARBA" id="ARBA00022801"/>
    </source>
</evidence>
<dbReference type="InterPro" id="IPR002026">
    <property type="entry name" value="Urease_gamma/gamma-beta_su"/>
</dbReference>
<dbReference type="Pfam" id="PF00547">
    <property type="entry name" value="Urease_gamma"/>
    <property type="match status" value="1"/>
</dbReference>
<proteinExistence type="predicted"/>
<dbReference type="GO" id="GO:0016787">
    <property type="term" value="F:hydrolase activity"/>
    <property type="evidence" value="ECO:0007669"/>
    <property type="project" value="UniProtKB-KW"/>
</dbReference>
<dbReference type="Gene3D" id="3.30.280.10">
    <property type="entry name" value="Urease, gamma-like subunit"/>
    <property type="match status" value="1"/>
</dbReference>
<comment type="caution">
    <text evidence="3">The sequence shown here is derived from an EMBL/GenBank/DDBJ whole genome shotgun (WGS) entry which is preliminary data.</text>
</comment>
<dbReference type="EMBL" id="RDQH01000342">
    <property type="protein sequence ID" value="RXH72257.1"/>
    <property type="molecule type" value="Genomic_DNA"/>
</dbReference>
<evidence type="ECO:0000256" key="2">
    <source>
        <dbReference type="SAM" id="MobiDB-lite"/>
    </source>
</evidence>
<accession>A0A498HS16</accession>
<dbReference type="GO" id="GO:0043419">
    <property type="term" value="P:urea catabolic process"/>
    <property type="evidence" value="ECO:0007669"/>
    <property type="project" value="InterPro"/>
</dbReference>
<name>A0A498HS16_MALDO</name>
<evidence type="ECO:0000313" key="4">
    <source>
        <dbReference type="Proteomes" id="UP000290289"/>
    </source>
</evidence>
<keyword evidence="4" id="KW-1185">Reference proteome</keyword>
<gene>
    <name evidence="3" type="ORF">DVH24_033795</name>
</gene>
<organism evidence="3 4">
    <name type="scientific">Malus domestica</name>
    <name type="common">Apple</name>
    <name type="synonym">Pyrus malus</name>
    <dbReference type="NCBI Taxonomy" id="3750"/>
    <lineage>
        <taxon>Eukaryota</taxon>
        <taxon>Viridiplantae</taxon>
        <taxon>Streptophyta</taxon>
        <taxon>Embryophyta</taxon>
        <taxon>Tracheophyta</taxon>
        <taxon>Spermatophyta</taxon>
        <taxon>Magnoliopsida</taxon>
        <taxon>eudicotyledons</taxon>
        <taxon>Gunneridae</taxon>
        <taxon>Pentapetalae</taxon>
        <taxon>rosids</taxon>
        <taxon>fabids</taxon>
        <taxon>Rosales</taxon>
        <taxon>Rosaceae</taxon>
        <taxon>Amygdaloideae</taxon>
        <taxon>Maleae</taxon>
        <taxon>Malus</taxon>
    </lineage>
</organism>
<dbReference type="SUPFAM" id="SSF54111">
    <property type="entry name" value="Urease, gamma-subunit"/>
    <property type="match status" value="1"/>
</dbReference>